<feature type="compositionally biased region" description="Pro residues" evidence="1">
    <location>
        <begin position="487"/>
        <end position="503"/>
    </location>
</feature>
<accession>A0A9P8QNJ2</accession>
<keyword evidence="4" id="KW-1185">Reference proteome</keyword>
<feature type="region of interest" description="Disordered" evidence="1">
    <location>
        <begin position="460"/>
        <end position="539"/>
    </location>
</feature>
<feature type="transmembrane region" description="Helical" evidence="2">
    <location>
        <begin position="333"/>
        <end position="360"/>
    </location>
</feature>
<comment type="caution">
    <text evidence="3">The sequence shown here is derived from an EMBL/GenBank/DDBJ whole genome shotgun (WGS) entry which is preliminary data.</text>
</comment>
<dbReference type="PANTHER" id="PTHR42069">
    <property type="entry name" value="HYPHAL ANASTAMOSIS-8 PROTEIN"/>
    <property type="match status" value="1"/>
</dbReference>
<feature type="compositionally biased region" description="Low complexity" evidence="1">
    <location>
        <begin position="469"/>
        <end position="486"/>
    </location>
</feature>
<evidence type="ECO:0000313" key="3">
    <source>
        <dbReference type="EMBL" id="KAH6606600.1"/>
    </source>
</evidence>
<feature type="region of interest" description="Disordered" evidence="1">
    <location>
        <begin position="1"/>
        <end position="89"/>
    </location>
</feature>
<evidence type="ECO:0000313" key="4">
    <source>
        <dbReference type="Proteomes" id="UP000827724"/>
    </source>
</evidence>
<dbReference type="EMBL" id="JAIWOZ010000004">
    <property type="protein sequence ID" value="KAH6606600.1"/>
    <property type="molecule type" value="Genomic_DNA"/>
</dbReference>
<keyword evidence="2" id="KW-0472">Membrane</keyword>
<organism evidence="3 4">
    <name type="scientific">Trichoderma cornu-damae</name>
    <dbReference type="NCBI Taxonomy" id="654480"/>
    <lineage>
        <taxon>Eukaryota</taxon>
        <taxon>Fungi</taxon>
        <taxon>Dikarya</taxon>
        <taxon>Ascomycota</taxon>
        <taxon>Pezizomycotina</taxon>
        <taxon>Sordariomycetes</taxon>
        <taxon>Hypocreomycetidae</taxon>
        <taxon>Hypocreales</taxon>
        <taxon>Hypocreaceae</taxon>
        <taxon>Trichoderma</taxon>
    </lineage>
</organism>
<dbReference type="PANTHER" id="PTHR42069:SF1">
    <property type="entry name" value="MARVEL DOMAIN-CONTAINING PROTEIN"/>
    <property type="match status" value="1"/>
</dbReference>
<keyword evidence="2" id="KW-0812">Transmembrane</keyword>
<sequence length="539" mass="58255">MDNQGPSSLTKETLPPPKQQNAAAAAAAIDTPTPAGFGYNEKKRPAALNLTHARTGTASSSSSESSLKVPRTPRFAEATSVHSPVEDRVSPFADPVDPQASESQPGDVGFGYIGNSGSGRESISIPLPPKSPLKSAMRVPGTPARTLNLRSPTFREQEILEKRELETDKEQAKDLKIKVRVRLAKFALRSVHFSCSLIILAMLSSSFAIFNATKSLPQQSKMPSWANGTDPWAQKLVLAMATLSLAISILVFVAYCRGGHRRAEKVGTYYTMFAIGWFIVSLILWVLAAAVFSNSKNNGNNKDLWGWSCVQNTRAEVFSDKVKYSLVCRLQNWTLICIIIEVVLEVISILLYSVIFYRYYSKRRLHKSMDVRDRARSDLYLAQLRSQSAPNTPGFPRSPTAGGAPTTPGLFPPKSPSLSQYAMSPRHPPASFGSLSSINEKSSFTPGAQVVVEPPSQFTRPQAPFRLQAPPSKAPSATPKTQSPLSPGAPPMPPASQSPPPPSETIHEHAPVAADEPTYDAVPIPGAYSGAPATYGQAM</sequence>
<dbReference type="OrthoDB" id="5420724at2759"/>
<evidence type="ECO:0000256" key="2">
    <source>
        <dbReference type="SAM" id="Phobius"/>
    </source>
</evidence>
<keyword evidence="2" id="KW-1133">Transmembrane helix</keyword>
<evidence type="ECO:0000256" key="1">
    <source>
        <dbReference type="SAM" id="MobiDB-lite"/>
    </source>
</evidence>
<dbReference type="Proteomes" id="UP000827724">
    <property type="component" value="Unassembled WGS sequence"/>
</dbReference>
<name>A0A9P8QNJ2_9HYPO</name>
<feature type="compositionally biased region" description="Polar residues" evidence="1">
    <location>
        <begin position="1"/>
        <end position="11"/>
    </location>
</feature>
<gene>
    <name evidence="3" type="ORF">Trco_005753</name>
</gene>
<reference evidence="3" key="1">
    <citation type="submission" date="2021-08" db="EMBL/GenBank/DDBJ databases">
        <title>Chromosome-Level Trichoderma cornu-damae using Hi-C Data.</title>
        <authorList>
            <person name="Kim C.S."/>
        </authorList>
    </citation>
    <scope>NUCLEOTIDE SEQUENCE</scope>
    <source>
        <strain evidence="3">KA19-0412C</strain>
    </source>
</reference>
<feature type="transmembrane region" description="Helical" evidence="2">
    <location>
        <begin position="232"/>
        <end position="256"/>
    </location>
</feature>
<protein>
    <submittedName>
        <fullName evidence="3">Hyphal anastamosis-8</fullName>
    </submittedName>
</protein>
<proteinExistence type="predicted"/>
<feature type="region of interest" description="Disordered" evidence="1">
    <location>
        <begin position="121"/>
        <end position="151"/>
    </location>
</feature>
<feature type="transmembrane region" description="Helical" evidence="2">
    <location>
        <begin position="268"/>
        <end position="292"/>
    </location>
</feature>
<dbReference type="AlphaFoldDB" id="A0A9P8QNJ2"/>
<feature type="region of interest" description="Disordered" evidence="1">
    <location>
        <begin position="387"/>
        <end position="439"/>
    </location>
</feature>
<feature type="transmembrane region" description="Helical" evidence="2">
    <location>
        <begin position="186"/>
        <end position="212"/>
    </location>
</feature>